<dbReference type="InterPro" id="IPR004358">
    <property type="entry name" value="Sig_transdc_His_kin-like_C"/>
</dbReference>
<dbReference type="SMART" id="SM00086">
    <property type="entry name" value="PAC"/>
    <property type="match status" value="3"/>
</dbReference>
<dbReference type="Pfam" id="PF08448">
    <property type="entry name" value="PAS_4"/>
    <property type="match status" value="2"/>
</dbReference>
<dbReference type="Pfam" id="PF02518">
    <property type="entry name" value="HATPase_c"/>
    <property type="match status" value="1"/>
</dbReference>
<dbReference type="PROSITE" id="PS50109">
    <property type="entry name" value="HIS_KIN"/>
    <property type="match status" value="1"/>
</dbReference>
<feature type="modified residue" description="4-aspartylphosphate" evidence="4">
    <location>
        <position position="908"/>
    </location>
</feature>
<feature type="domain" description="Response regulatory" evidence="7">
    <location>
        <begin position="858"/>
        <end position="974"/>
    </location>
</feature>
<dbReference type="EC" id="2.7.13.3" evidence="2"/>
<feature type="domain" description="PAC" evidence="9">
    <location>
        <begin position="292"/>
        <end position="344"/>
    </location>
</feature>
<dbReference type="Pfam" id="PF00072">
    <property type="entry name" value="Response_reg"/>
    <property type="match status" value="1"/>
</dbReference>
<dbReference type="SMART" id="SM00448">
    <property type="entry name" value="REC"/>
    <property type="match status" value="1"/>
</dbReference>
<dbReference type="InterPro" id="IPR003594">
    <property type="entry name" value="HATPase_dom"/>
</dbReference>
<dbReference type="InterPro" id="IPR000014">
    <property type="entry name" value="PAS"/>
</dbReference>
<sequence length="978" mass="108071">MVVGHGRLRAGENERSTGPARDFHHWRYRRARISVVEPIQGPRQSRGARSPAPITRVRYREPKVQFDVEAFDWGTTPLGPRAAWPTALKTVYDIMMSSRFGMCAVWGPERTTLYNEAFAPFLGARHPAAQGKPFHEIWHDVWPQIEPLVARAMAGDPVRFENMHLVMTRNGREEDTYWTFSYSPLRDGDRIAGFLDIATETTGMVQAQQHERLNTERVQLALAAGAIIGTWVWHVPSDRFTVDEAFARSFGLDPALGREGLSLAQIIATVHPDDRRGLLEAIDEAIARGGAYAHQYRVRRADGKYYWLEANGRVDLAPDGTPSNFPGVLIDLQERRAIAAERDQAIARLRALNGELEQKVIAQSVVRGQNWQLSSDILGVLNEQGYFEASNPAWQATLGWSEEEVASTPFIEFIHPEDRRRTEEAWQLVRRSGEVAPRFENRYLHKHGGWRWLSWVAVPHESKLYCSARDITAEKQAKAERDRLWETTNDLMGTAGFDGYLKAVNPAWSARLGWQEVDLLGQPFSALVDPADQAAVEDAMSRLAAGEDVPDFAGRVLCSDGGERFIMWAAAPDADAREIHVVGRDITELRVAEESLRQSQKMEAVGQLTGGLAHDFNNLLAAISGALELMNMRVQQGRLKDIEKYMAAAQTATKRAAALTHRLLAFSRKQTLAPQLANVDQIVTGMLELIRRTVGPGISVEHLSSGDAWNTLIDISQMENALLNLCINARDAMPRGGRVAIETSNREVDRHAGRQLDLPPGEYVALCVSDNGTGMSPDVVVRAFDPFFTTKPLGEGTGLGLSMIYGFAKQSGGQARIYSQVGQGTRVCLYLPRDHGDARHEPGSTETTQVAPTGTGETVLVVDDEPTVRMLVVDVLEELGYTVIQAGDAMGGLKVLESDARIDLLITDVGLPHGMNGRQMADAARTIRPGLKVLFITGYAETSLLNNGHVHADMSVLTKPFAVDALAARVRELIASHH</sequence>
<dbReference type="PANTHER" id="PTHR43065:SF42">
    <property type="entry name" value="TWO-COMPONENT SENSOR PPRA"/>
    <property type="match status" value="1"/>
</dbReference>
<dbReference type="InterPro" id="IPR036890">
    <property type="entry name" value="HATPase_C_sf"/>
</dbReference>
<dbReference type="SMART" id="SM00387">
    <property type="entry name" value="HATPase_c"/>
    <property type="match status" value="1"/>
</dbReference>
<keyword evidence="10" id="KW-0418">Kinase</keyword>
<dbReference type="PROSITE" id="PS50113">
    <property type="entry name" value="PAC"/>
    <property type="match status" value="1"/>
</dbReference>
<dbReference type="InterPro" id="IPR013655">
    <property type="entry name" value="PAS_fold_3"/>
</dbReference>
<dbReference type="InterPro" id="IPR001789">
    <property type="entry name" value="Sig_transdc_resp-reg_receiver"/>
</dbReference>
<evidence type="ECO:0000256" key="3">
    <source>
        <dbReference type="ARBA" id="ARBA00022553"/>
    </source>
</evidence>
<feature type="domain" description="Histidine kinase" evidence="6">
    <location>
        <begin position="611"/>
        <end position="835"/>
    </location>
</feature>
<evidence type="ECO:0000256" key="1">
    <source>
        <dbReference type="ARBA" id="ARBA00000085"/>
    </source>
</evidence>
<dbReference type="InterPro" id="IPR013656">
    <property type="entry name" value="PAS_4"/>
</dbReference>
<dbReference type="CDD" id="cd16919">
    <property type="entry name" value="HATPase_CckA-like"/>
    <property type="match status" value="1"/>
</dbReference>
<dbReference type="Gene3D" id="3.30.450.20">
    <property type="entry name" value="PAS domain"/>
    <property type="match status" value="4"/>
</dbReference>
<dbReference type="Proteomes" id="UP000194161">
    <property type="component" value="Chromosome"/>
</dbReference>
<dbReference type="Gene3D" id="3.30.565.10">
    <property type="entry name" value="Histidine kinase-like ATPase, C-terminal domain"/>
    <property type="match status" value="1"/>
</dbReference>
<organism evidence="10 11">
    <name type="scientific">Bordetella genomosp. 13</name>
    <dbReference type="NCBI Taxonomy" id="463040"/>
    <lineage>
        <taxon>Bacteria</taxon>
        <taxon>Pseudomonadati</taxon>
        <taxon>Pseudomonadota</taxon>
        <taxon>Betaproteobacteria</taxon>
        <taxon>Burkholderiales</taxon>
        <taxon>Alcaligenaceae</taxon>
        <taxon>Bordetella</taxon>
    </lineage>
</organism>
<dbReference type="SMART" id="SM00091">
    <property type="entry name" value="PAS"/>
    <property type="match status" value="4"/>
</dbReference>
<keyword evidence="3 4" id="KW-0597">Phosphoprotein</keyword>
<dbReference type="Gene3D" id="3.40.50.2300">
    <property type="match status" value="1"/>
</dbReference>
<evidence type="ECO:0000259" key="6">
    <source>
        <dbReference type="PROSITE" id="PS50109"/>
    </source>
</evidence>
<evidence type="ECO:0000256" key="2">
    <source>
        <dbReference type="ARBA" id="ARBA00012438"/>
    </source>
</evidence>
<keyword evidence="11" id="KW-1185">Reference proteome</keyword>
<dbReference type="SUPFAM" id="SSF55785">
    <property type="entry name" value="PYP-like sensor domain (PAS domain)"/>
    <property type="match status" value="4"/>
</dbReference>
<feature type="region of interest" description="Disordered" evidence="5">
    <location>
        <begin position="1"/>
        <end position="20"/>
    </location>
</feature>
<dbReference type="Pfam" id="PF08447">
    <property type="entry name" value="PAS_3"/>
    <property type="match status" value="2"/>
</dbReference>
<evidence type="ECO:0000313" key="10">
    <source>
        <dbReference type="EMBL" id="ARP96816.1"/>
    </source>
</evidence>
<dbReference type="STRING" id="463040.CAL15_22080"/>
<dbReference type="SUPFAM" id="SSF52172">
    <property type="entry name" value="CheY-like"/>
    <property type="match status" value="1"/>
</dbReference>
<accession>A0A1W6ZHJ7</accession>
<dbReference type="Pfam" id="PF00512">
    <property type="entry name" value="HisKA"/>
    <property type="match status" value="1"/>
</dbReference>
<feature type="domain" description="PAS" evidence="8">
    <location>
        <begin position="477"/>
        <end position="547"/>
    </location>
</feature>
<dbReference type="PANTHER" id="PTHR43065">
    <property type="entry name" value="SENSOR HISTIDINE KINASE"/>
    <property type="match status" value="1"/>
</dbReference>
<dbReference type="InterPro" id="IPR000700">
    <property type="entry name" value="PAS-assoc_C"/>
</dbReference>
<gene>
    <name evidence="10" type="ORF">CAL15_22080</name>
</gene>
<comment type="catalytic activity">
    <reaction evidence="1">
        <text>ATP + protein L-histidine = ADP + protein N-phospho-L-histidine.</text>
        <dbReference type="EC" id="2.7.13.3"/>
    </reaction>
</comment>
<dbReference type="Gene3D" id="1.10.287.130">
    <property type="match status" value="1"/>
</dbReference>
<dbReference type="EMBL" id="CP021111">
    <property type="protein sequence ID" value="ARP96816.1"/>
    <property type="molecule type" value="Genomic_DNA"/>
</dbReference>
<dbReference type="GO" id="GO:0000155">
    <property type="term" value="F:phosphorelay sensor kinase activity"/>
    <property type="evidence" value="ECO:0007669"/>
    <property type="project" value="InterPro"/>
</dbReference>
<dbReference type="PROSITE" id="PS50110">
    <property type="entry name" value="RESPONSE_REGULATORY"/>
    <property type="match status" value="1"/>
</dbReference>
<dbReference type="InterPro" id="IPR003661">
    <property type="entry name" value="HisK_dim/P_dom"/>
</dbReference>
<feature type="compositionally biased region" description="Basic and acidic residues" evidence="5">
    <location>
        <begin position="9"/>
        <end position="20"/>
    </location>
</feature>
<name>A0A1W6ZHJ7_9BORD</name>
<proteinExistence type="predicted"/>
<dbReference type="PRINTS" id="PR00344">
    <property type="entry name" value="BCTRLSENSOR"/>
</dbReference>
<dbReference type="OrthoDB" id="9146564at2"/>
<dbReference type="KEGG" id="bgm:CAL15_22080"/>
<dbReference type="SUPFAM" id="SSF47384">
    <property type="entry name" value="Homodimeric domain of signal transducing histidine kinase"/>
    <property type="match status" value="1"/>
</dbReference>
<feature type="domain" description="PAS" evidence="8">
    <location>
        <begin position="380"/>
        <end position="433"/>
    </location>
</feature>
<dbReference type="InterPro" id="IPR035965">
    <property type="entry name" value="PAS-like_dom_sf"/>
</dbReference>
<dbReference type="SMART" id="SM00388">
    <property type="entry name" value="HisKA"/>
    <property type="match status" value="1"/>
</dbReference>
<keyword evidence="10" id="KW-0808">Transferase</keyword>
<dbReference type="PROSITE" id="PS50112">
    <property type="entry name" value="PAS"/>
    <property type="match status" value="2"/>
</dbReference>
<dbReference type="AlphaFoldDB" id="A0A1W6ZHJ7"/>
<evidence type="ECO:0000259" key="9">
    <source>
        <dbReference type="PROSITE" id="PS50113"/>
    </source>
</evidence>
<dbReference type="NCBIfam" id="TIGR00229">
    <property type="entry name" value="sensory_box"/>
    <property type="match status" value="2"/>
</dbReference>
<dbReference type="SUPFAM" id="SSF55874">
    <property type="entry name" value="ATPase domain of HSP90 chaperone/DNA topoisomerase II/histidine kinase"/>
    <property type="match status" value="1"/>
</dbReference>
<dbReference type="InterPro" id="IPR001610">
    <property type="entry name" value="PAC"/>
</dbReference>
<dbReference type="CDD" id="cd18161">
    <property type="entry name" value="REC_hyHK_blue-like"/>
    <property type="match status" value="1"/>
</dbReference>
<dbReference type="CDD" id="cd00082">
    <property type="entry name" value="HisKA"/>
    <property type="match status" value="1"/>
</dbReference>
<reference evidence="10 11" key="1">
    <citation type="submission" date="2017-05" db="EMBL/GenBank/DDBJ databases">
        <title>Complete and WGS of Bordetella genogroups.</title>
        <authorList>
            <person name="Spilker T."/>
            <person name="LiPuma J."/>
        </authorList>
    </citation>
    <scope>NUCLEOTIDE SEQUENCE [LARGE SCALE GENOMIC DNA]</scope>
    <source>
        <strain evidence="10 11">AU7206</strain>
    </source>
</reference>
<evidence type="ECO:0000256" key="4">
    <source>
        <dbReference type="PROSITE-ProRule" id="PRU00169"/>
    </source>
</evidence>
<dbReference type="InterPro" id="IPR005467">
    <property type="entry name" value="His_kinase_dom"/>
</dbReference>
<dbReference type="InterPro" id="IPR011006">
    <property type="entry name" value="CheY-like_superfamily"/>
</dbReference>
<dbReference type="InterPro" id="IPR036097">
    <property type="entry name" value="HisK_dim/P_sf"/>
</dbReference>
<dbReference type="CDD" id="cd00130">
    <property type="entry name" value="PAS"/>
    <property type="match status" value="3"/>
</dbReference>
<evidence type="ECO:0000259" key="8">
    <source>
        <dbReference type="PROSITE" id="PS50112"/>
    </source>
</evidence>
<evidence type="ECO:0000256" key="5">
    <source>
        <dbReference type="SAM" id="MobiDB-lite"/>
    </source>
</evidence>
<evidence type="ECO:0000259" key="7">
    <source>
        <dbReference type="PROSITE" id="PS50110"/>
    </source>
</evidence>
<protein>
    <recommendedName>
        <fullName evidence="2">histidine kinase</fullName>
        <ecNumber evidence="2">2.7.13.3</ecNumber>
    </recommendedName>
</protein>
<evidence type="ECO:0000313" key="11">
    <source>
        <dbReference type="Proteomes" id="UP000194161"/>
    </source>
</evidence>